<reference evidence="2" key="1">
    <citation type="submission" date="2021-12" db="EMBL/GenBank/DDBJ databases">
        <title>Novel species in genus Dyadobacter.</title>
        <authorList>
            <person name="Ma C."/>
        </authorList>
    </citation>
    <scope>NUCLEOTIDE SEQUENCE</scope>
    <source>
        <strain evidence="2">LJ419</strain>
    </source>
</reference>
<feature type="signal peptide" evidence="1">
    <location>
        <begin position="1"/>
        <end position="25"/>
    </location>
</feature>
<dbReference type="Proteomes" id="UP001139000">
    <property type="component" value="Unassembled WGS sequence"/>
</dbReference>
<comment type="caution">
    <text evidence="2">The sequence shown here is derived from an EMBL/GenBank/DDBJ whole genome shotgun (WGS) entry which is preliminary data.</text>
</comment>
<evidence type="ECO:0000256" key="1">
    <source>
        <dbReference type="SAM" id="SignalP"/>
    </source>
</evidence>
<dbReference type="AlphaFoldDB" id="A0A9X1THZ7"/>
<dbReference type="RefSeq" id="WP_234658651.1">
    <property type="nucleotide sequence ID" value="NZ_CP094997.1"/>
</dbReference>
<name>A0A9X1THZ7_9BACT</name>
<dbReference type="Pfam" id="PF10677">
    <property type="entry name" value="DUF2490"/>
    <property type="match status" value="1"/>
</dbReference>
<keyword evidence="1" id="KW-0732">Signal</keyword>
<gene>
    <name evidence="2" type="ORF">LXM26_29245</name>
</gene>
<accession>A0A9X1THZ7</accession>
<proteinExistence type="predicted"/>
<sequence length="212" mass="24672">MKLTFNLGVGVALHFVCLFSFKANAQTPATRAIWLMPTLQFNVSDSAAINLQPGWNPQQGMFFIYANSVLKVNRLLDINLGYLFLDLPERNNDESTFMNGATLKLGSRKFMLENRNLIWNRFRTLKDSKHYDRNRARLFYHIKFDHYKISPYVVDEFWIYLNEIHLARNRVGAGVSLAVVDKLNLDFSYVRQSDRSGDKLHLFFLVLIKSLN</sequence>
<keyword evidence="3" id="KW-1185">Reference proteome</keyword>
<organism evidence="2 3">
    <name type="scientific">Dyadobacter chenwenxiniae</name>
    <dbReference type="NCBI Taxonomy" id="2906456"/>
    <lineage>
        <taxon>Bacteria</taxon>
        <taxon>Pseudomonadati</taxon>
        <taxon>Bacteroidota</taxon>
        <taxon>Cytophagia</taxon>
        <taxon>Cytophagales</taxon>
        <taxon>Spirosomataceae</taxon>
        <taxon>Dyadobacter</taxon>
    </lineage>
</organism>
<dbReference type="InterPro" id="IPR019619">
    <property type="entry name" value="DUF2490"/>
</dbReference>
<protein>
    <submittedName>
        <fullName evidence="2">DUF2490 domain-containing protein</fullName>
    </submittedName>
</protein>
<evidence type="ECO:0000313" key="2">
    <source>
        <dbReference type="EMBL" id="MCF0065637.1"/>
    </source>
</evidence>
<feature type="chain" id="PRO_5040846444" evidence="1">
    <location>
        <begin position="26"/>
        <end position="212"/>
    </location>
</feature>
<evidence type="ECO:0000313" key="3">
    <source>
        <dbReference type="Proteomes" id="UP001139000"/>
    </source>
</evidence>
<dbReference type="EMBL" id="JAJTTC010000012">
    <property type="protein sequence ID" value="MCF0065637.1"/>
    <property type="molecule type" value="Genomic_DNA"/>
</dbReference>